<protein>
    <submittedName>
        <fullName evidence="2">Uncharacterized protein</fullName>
    </submittedName>
</protein>
<accession>A0A922DB06</accession>
<evidence type="ECO:0000313" key="3">
    <source>
        <dbReference type="Proteomes" id="UP000811246"/>
    </source>
</evidence>
<organism evidence="2 3">
    <name type="scientific">Carya illinoinensis</name>
    <name type="common">Pecan</name>
    <dbReference type="NCBI Taxonomy" id="32201"/>
    <lineage>
        <taxon>Eukaryota</taxon>
        <taxon>Viridiplantae</taxon>
        <taxon>Streptophyta</taxon>
        <taxon>Embryophyta</taxon>
        <taxon>Tracheophyta</taxon>
        <taxon>Spermatophyta</taxon>
        <taxon>Magnoliopsida</taxon>
        <taxon>eudicotyledons</taxon>
        <taxon>Gunneridae</taxon>
        <taxon>Pentapetalae</taxon>
        <taxon>rosids</taxon>
        <taxon>fabids</taxon>
        <taxon>Fagales</taxon>
        <taxon>Juglandaceae</taxon>
        <taxon>Carya</taxon>
    </lineage>
</organism>
<dbReference type="AlphaFoldDB" id="A0A922DB06"/>
<dbReference type="EMBL" id="CM031839">
    <property type="protein sequence ID" value="KAG6675310.1"/>
    <property type="molecule type" value="Genomic_DNA"/>
</dbReference>
<feature type="region of interest" description="Disordered" evidence="1">
    <location>
        <begin position="28"/>
        <end position="56"/>
    </location>
</feature>
<name>A0A922DB06_CARIL</name>
<evidence type="ECO:0000313" key="2">
    <source>
        <dbReference type="EMBL" id="KAG6675310.1"/>
    </source>
</evidence>
<gene>
    <name evidence="2" type="ORF">I3842_15G094800</name>
</gene>
<sequence length="130" mass="14420">MGIIVQSFIFIKDSRLFPPRYSSLTPNYHPTEPYAAKPENPYSQPTETLTSPENMPTGVGVLDSHGICRPISFHQAPAAPVSTRPPFTLSLRSVILGLRPQFTKLIFLCNPPTCFSSQTTQTRRTLLSLS</sequence>
<proteinExistence type="predicted"/>
<evidence type="ECO:0000256" key="1">
    <source>
        <dbReference type="SAM" id="MobiDB-lite"/>
    </source>
</evidence>
<comment type="caution">
    <text evidence="2">The sequence shown here is derived from an EMBL/GenBank/DDBJ whole genome shotgun (WGS) entry which is preliminary data.</text>
</comment>
<reference evidence="2" key="1">
    <citation type="submission" date="2021-01" db="EMBL/GenBank/DDBJ databases">
        <authorList>
            <person name="Lovell J.T."/>
            <person name="Bentley N."/>
            <person name="Bhattarai G."/>
            <person name="Jenkins J.W."/>
            <person name="Sreedasyam A."/>
            <person name="Alarcon Y."/>
            <person name="Bock C."/>
            <person name="Boston L."/>
            <person name="Carlson J."/>
            <person name="Cervantes K."/>
            <person name="Clermont K."/>
            <person name="Krom N."/>
            <person name="Kubenka K."/>
            <person name="Mamidi S."/>
            <person name="Mattison C."/>
            <person name="Monteros M."/>
            <person name="Pisani C."/>
            <person name="Plott C."/>
            <person name="Rajasekar S."/>
            <person name="Rhein H.S."/>
            <person name="Rohla C."/>
            <person name="Song M."/>
            <person name="Hilaire R.S."/>
            <person name="Shu S."/>
            <person name="Wells L."/>
            <person name="Wang X."/>
            <person name="Webber J."/>
            <person name="Heerema R.J."/>
            <person name="Klein P."/>
            <person name="Conner P."/>
            <person name="Grauke L."/>
            <person name="Grimwood J."/>
            <person name="Schmutz J."/>
            <person name="Randall J.J."/>
        </authorList>
    </citation>
    <scope>NUCLEOTIDE SEQUENCE</scope>
    <source>
        <tissue evidence="2">Leaf</tissue>
    </source>
</reference>
<dbReference type="Proteomes" id="UP000811246">
    <property type="component" value="Chromosome 15"/>
</dbReference>
<feature type="compositionally biased region" description="Polar residues" evidence="1">
    <location>
        <begin position="41"/>
        <end position="54"/>
    </location>
</feature>